<dbReference type="InterPro" id="IPR011054">
    <property type="entry name" value="Rudment_hybrid_motif"/>
</dbReference>
<evidence type="ECO:0000256" key="14">
    <source>
        <dbReference type="ARBA" id="ARBA00023160"/>
    </source>
</evidence>
<dbReference type="Gene3D" id="3.30.1490.20">
    <property type="entry name" value="ATP-grasp fold, A domain"/>
    <property type="match status" value="1"/>
</dbReference>
<organism evidence="22 23">
    <name type="scientific">Entomomonas asaccharolytica</name>
    <dbReference type="NCBI Taxonomy" id="2785331"/>
    <lineage>
        <taxon>Bacteria</taxon>
        <taxon>Pseudomonadati</taxon>
        <taxon>Pseudomonadota</taxon>
        <taxon>Gammaproteobacteria</taxon>
        <taxon>Pseudomonadales</taxon>
        <taxon>Pseudomonadaceae</taxon>
        <taxon>Entomomonas</taxon>
    </lineage>
</organism>
<evidence type="ECO:0000256" key="12">
    <source>
        <dbReference type="ARBA" id="ARBA00022842"/>
    </source>
</evidence>
<dbReference type="InterPro" id="IPR011764">
    <property type="entry name" value="Biotin_carboxylation_dom"/>
</dbReference>
<dbReference type="Proteomes" id="UP000595278">
    <property type="component" value="Chromosome"/>
</dbReference>
<sequence>MLEKVLIANRGEIALRILRACKELGIKTVAVYSTADSELMHLSLADESVCIGPGPAAKSYLHIPSIIAAAEVTGATAVHPGYGFLAENADFAEQVENSGFTFVGPTADVIRLMGDKVSAKDAMKKAGVPTVPGSDGPLPEDEEQAIKIAREVGYPVIIKAAGGGGGRGMRVVHHEDELIKAARLTRTEAEAAFGNPMVYLEKFLVNPRHVEVQVLSDGQGNAIHLGDRDCSLQRRHQKVIEEAPAPFIDEKARKEVQDRCVKACIDIGYRGAGTFEFLYEDGRFYFIEMNTRVQVEHPVTEMVTGIDIVKEMLRIAGGEKLSIKQKDVVIRGHAIECRINAEDPDNFMPCPGLVNYFHAPGGNGVRVDSHLYDGYRVPANYDSLIGKLITYGGNRDEALARMRNALDELVVDGIKTNAPLHKNLVRDAGFCKGAVNIHYLEHKLNMKS</sequence>
<dbReference type="FunFam" id="3.30.1490.20:FF:000018">
    <property type="entry name" value="Biotin carboxylase"/>
    <property type="match status" value="1"/>
</dbReference>
<dbReference type="RefSeq" id="WP_201090810.1">
    <property type="nucleotide sequence ID" value="NZ_CP067393.1"/>
</dbReference>
<feature type="domain" description="Biotin carboxylation" evidence="21">
    <location>
        <begin position="1"/>
        <end position="445"/>
    </location>
</feature>
<dbReference type="InterPro" id="IPR011761">
    <property type="entry name" value="ATP-grasp"/>
</dbReference>
<comment type="subunit">
    <text evidence="3 19">Acetyl-CoA carboxylase is a heterohexamer of biotin carboxyl carrier protein, biotin carboxylase and the two subunits of carboxyl transferase in a 2:2 complex.</text>
</comment>
<gene>
    <name evidence="22" type="primary">accC</name>
    <name evidence="22" type="ORF">JHT90_10785</name>
</gene>
<evidence type="ECO:0000256" key="17">
    <source>
        <dbReference type="ARBA" id="ARBA00048600"/>
    </source>
</evidence>
<dbReference type="InterPro" id="IPR016185">
    <property type="entry name" value="PreATP-grasp_dom_sf"/>
</dbReference>
<evidence type="ECO:0000256" key="16">
    <source>
        <dbReference type="ARBA" id="ARBA00033786"/>
    </source>
</evidence>
<dbReference type="EMBL" id="CP067393">
    <property type="protein sequence ID" value="QQP84882.1"/>
    <property type="molecule type" value="Genomic_DNA"/>
</dbReference>
<evidence type="ECO:0000313" key="23">
    <source>
        <dbReference type="Proteomes" id="UP000595278"/>
    </source>
</evidence>
<evidence type="ECO:0000256" key="7">
    <source>
        <dbReference type="ARBA" id="ARBA00022598"/>
    </source>
</evidence>
<keyword evidence="8" id="KW-0479">Metal-binding</keyword>
<dbReference type="EC" id="6.3.4.14" evidence="4 19"/>
<dbReference type="PROSITE" id="PS50979">
    <property type="entry name" value="BC"/>
    <property type="match status" value="1"/>
</dbReference>
<evidence type="ECO:0000256" key="10">
    <source>
        <dbReference type="ARBA" id="ARBA00022832"/>
    </source>
</evidence>
<dbReference type="SUPFAM" id="SSF56059">
    <property type="entry name" value="Glutathione synthetase ATP-binding domain-like"/>
    <property type="match status" value="1"/>
</dbReference>
<dbReference type="Gene3D" id="3.30.470.20">
    <property type="entry name" value="ATP-grasp fold, B domain"/>
    <property type="match status" value="1"/>
</dbReference>
<comment type="function">
    <text evidence="1 19">This protein is a component of the acetyl coenzyme A carboxylase complex; first, biotin carboxylase catalyzes the carboxylation of the carrier protein and then the transcarboxylase transfers the carboxyl group to form malonyl-CoA.</text>
</comment>
<evidence type="ECO:0000256" key="19">
    <source>
        <dbReference type="RuleBase" id="RU365063"/>
    </source>
</evidence>
<evidence type="ECO:0000256" key="15">
    <source>
        <dbReference type="ARBA" id="ARBA00023267"/>
    </source>
</evidence>
<dbReference type="InterPro" id="IPR051602">
    <property type="entry name" value="ACC_Biotin_Carboxylase"/>
</dbReference>
<evidence type="ECO:0000256" key="5">
    <source>
        <dbReference type="ARBA" id="ARBA00017242"/>
    </source>
</evidence>
<evidence type="ECO:0000256" key="9">
    <source>
        <dbReference type="ARBA" id="ARBA00022741"/>
    </source>
</evidence>
<dbReference type="InterPro" id="IPR013815">
    <property type="entry name" value="ATP_grasp_subdomain_1"/>
</dbReference>
<dbReference type="PANTHER" id="PTHR48095">
    <property type="entry name" value="PYRUVATE CARBOXYLASE SUBUNIT A"/>
    <property type="match status" value="1"/>
</dbReference>
<dbReference type="GO" id="GO:0005524">
    <property type="term" value="F:ATP binding"/>
    <property type="evidence" value="ECO:0007669"/>
    <property type="project" value="UniProtKB-UniRule"/>
</dbReference>
<accession>A0A974NE98</accession>
<evidence type="ECO:0000256" key="3">
    <source>
        <dbReference type="ARBA" id="ARBA00011750"/>
    </source>
</evidence>
<dbReference type="InterPro" id="IPR005481">
    <property type="entry name" value="BC-like_N"/>
</dbReference>
<keyword evidence="6 19" id="KW-0444">Lipid biosynthesis</keyword>
<evidence type="ECO:0000256" key="13">
    <source>
        <dbReference type="ARBA" id="ARBA00023098"/>
    </source>
</evidence>
<keyword evidence="9 18" id="KW-0547">Nucleotide-binding</keyword>
<keyword evidence="10 19" id="KW-0276">Fatty acid metabolism</keyword>
<reference evidence="22 23" key="1">
    <citation type="submission" date="2021-01" db="EMBL/GenBank/DDBJ databases">
        <title>Entomomonas sp. F2A isolated from a house cricket (Acheta domesticus).</title>
        <authorList>
            <person name="Spergser J."/>
            <person name="Busse H.-J."/>
        </authorList>
    </citation>
    <scope>NUCLEOTIDE SEQUENCE [LARGE SCALE GENOMIC DNA]</scope>
    <source>
        <strain evidence="22 23">F2A</strain>
    </source>
</reference>
<dbReference type="PROSITE" id="PS00867">
    <property type="entry name" value="CPSASE_2"/>
    <property type="match status" value="1"/>
</dbReference>
<evidence type="ECO:0000259" key="21">
    <source>
        <dbReference type="PROSITE" id="PS50979"/>
    </source>
</evidence>
<protein>
    <recommendedName>
        <fullName evidence="5 19">Biotin carboxylase</fullName>
        <ecNumber evidence="4 19">6.3.4.14</ecNumber>
    </recommendedName>
    <alternativeName>
        <fullName evidence="16 19">Acetyl-coenzyme A carboxylase biotin carboxylase subunit A</fullName>
    </alternativeName>
</protein>
<dbReference type="NCBIfam" id="TIGR00514">
    <property type="entry name" value="accC"/>
    <property type="match status" value="1"/>
</dbReference>
<keyword evidence="12" id="KW-0460">Magnesium</keyword>
<dbReference type="SMART" id="SM01209">
    <property type="entry name" value="GARS_A"/>
    <property type="match status" value="1"/>
</dbReference>
<evidence type="ECO:0000313" key="22">
    <source>
        <dbReference type="EMBL" id="QQP84882.1"/>
    </source>
</evidence>
<dbReference type="Pfam" id="PF00289">
    <property type="entry name" value="Biotin_carb_N"/>
    <property type="match status" value="1"/>
</dbReference>
<evidence type="ECO:0000256" key="18">
    <source>
        <dbReference type="PROSITE-ProRule" id="PRU00409"/>
    </source>
</evidence>
<proteinExistence type="predicted"/>
<dbReference type="InterPro" id="IPR005479">
    <property type="entry name" value="CPAse_ATP-bd"/>
</dbReference>
<feature type="domain" description="ATP-grasp" evidence="20">
    <location>
        <begin position="120"/>
        <end position="317"/>
    </location>
</feature>
<dbReference type="InterPro" id="IPR005482">
    <property type="entry name" value="Biotin_COase_C"/>
</dbReference>
<name>A0A974NE98_9GAMM</name>
<dbReference type="InterPro" id="IPR004549">
    <property type="entry name" value="Acetyl_CoA_COase_biotin_COase"/>
</dbReference>
<dbReference type="SUPFAM" id="SSF52440">
    <property type="entry name" value="PreATP-grasp domain"/>
    <property type="match status" value="1"/>
</dbReference>
<keyword evidence="23" id="KW-1185">Reference proteome</keyword>
<dbReference type="SUPFAM" id="SSF51246">
    <property type="entry name" value="Rudiment single hybrid motif"/>
    <property type="match status" value="1"/>
</dbReference>
<dbReference type="Gene3D" id="3.40.50.20">
    <property type="match status" value="1"/>
</dbReference>
<evidence type="ECO:0000256" key="8">
    <source>
        <dbReference type="ARBA" id="ARBA00022723"/>
    </source>
</evidence>
<keyword evidence="13 19" id="KW-0443">Lipid metabolism</keyword>
<dbReference type="PROSITE" id="PS50975">
    <property type="entry name" value="ATP_GRASP"/>
    <property type="match status" value="1"/>
</dbReference>
<dbReference type="KEGG" id="eaz:JHT90_10785"/>
<keyword evidence="14 19" id="KW-0275">Fatty acid biosynthesis</keyword>
<dbReference type="GO" id="GO:0006633">
    <property type="term" value="P:fatty acid biosynthetic process"/>
    <property type="evidence" value="ECO:0007669"/>
    <property type="project" value="UniProtKB-KW"/>
</dbReference>
<comment type="catalytic activity">
    <reaction evidence="17 19">
        <text>N(6)-biotinyl-L-lysyl-[protein] + hydrogencarbonate + ATP = N(6)-carboxybiotinyl-L-lysyl-[protein] + ADP + phosphate + H(+)</text>
        <dbReference type="Rhea" id="RHEA:13501"/>
        <dbReference type="Rhea" id="RHEA-COMP:10505"/>
        <dbReference type="Rhea" id="RHEA-COMP:10506"/>
        <dbReference type="ChEBI" id="CHEBI:15378"/>
        <dbReference type="ChEBI" id="CHEBI:17544"/>
        <dbReference type="ChEBI" id="CHEBI:30616"/>
        <dbReference type="ChEBI" id="CHEBI:43474"/>
        <dbReference type="ChEBI" id="CHEBI:83144"/>
        <dbReference type="ChEBI" id="CHEBI:83145"/>
        <dbReference type="ChEBI" id="CHEBI:456216"/>
        <dbReference type="EC" id="6.3.4.14"/>
    </reaction>
</comment>
<dbReference type="FunFam" id="3.40.50.20:FF:000010">
    <property type="entry name" value="Propionyl-CoA carboxylase subunit alpha"/>
    <property type="match status" value="1"/>
</dbReference>
<evidence type="ECO:0000256" key="1">
    <source>
        <dbReference type="ARBA" id="ARBA00003761"/>
    </source>
</evidence>
<evidence type="ECO:0000256" key="4">
    <source>
        <dbReference type="ARBA" id="ARBA00013263"/>
    </source>
</evidence>
<keyword evidence="15 19" id="KW-0092">Biotin</keyword>
<keyword evidence="11 18" id="KW-0067">ATP-binding</keyword>
<evidence type="ECO:0000256" key="6">
    <source>
        <dbReference type="ARBA" id="ARBA00022516"/>
    </source>
</evidence>
<dbReference type="GO" id="GO:0046872">
    <property type="term" value="F:metal ion binding"/>
    <property type="evidence" value="ECO:0007669"/>
    <property type="project" value="UniProtKB-KW"/>
</dbReference>
<dbReference type="GO" id="GO:0004075">
    <property type="term" value="F:biotin carboxylase activity"/>
    <property type="evidence" value="ECO:0007669"/>
    <property type="project" value="UniProtKB-EC"/>
</dbReference>
<dbReference type="Pfam" id="PF02785">
    <property type="entry name" value="Biotin_carb_C"/>
    <property type="match status" value="1"/>
</dbReference>
<dbReference type="PANTHER" id="PTHR48095:SF2">
    <property type="entry name" value="BIOTIN CARBOXYLASE, CHLOROPLASTIC"/>
    <property type="match status" value="1"/>
</dbReference>
<keyword evidence="7 19" id="KW-0436">Ligase</keyword>
<dbReference type="AlphaFoldDB" id="A0A974NE98"/>
<dbReference type="PROSITE" id="PS00866">
    <property type="entry name" value="CPSASE_1"/>
    <property type="match status" value="1"/>
</dbReference>
<evidence type="ECO:0000256" key="2">
    <source>
        <dbReference type="ARBA" id="ARBA00004956"/>
    </source>
</evidence>
<evidence type="ECO:0000256" key="11">
    <source>
        <dbReference type="ARBA" id="ARBA00022840"/>
    </source>
</evidence>
<dbReference type="SMART" id="SM00878">
    <property type="entry name" value="Biotin_carb_C"/>
    <property type="match status" value="1"/>
</dbReference>
<dbReference type="NCBIfam" id="NF006367">
    <property type="entry name" value="PRK08591.1"/>
    <property type="match status" value="1"/>
</dbReference>
<evidence type="ECO:0000259" key="20">
    <source>
        <dbReference type="PROSITE" id="PS50975"/>
    </source>
</evidence>
<comment type="pathway">
    <text evidence="2 19">Lipid metabolism; malonyl-CoA biosynthesis; malonyl-CoA from acetyl-CoA: step 1/1.</text>
</comment>
<dbReference type="Pfam" id="PF02786">
    <property type="entry name" value="CPSase_L_D2"/>
    <property type="match status" value="1"/>
</dbReference>